<organism evidence="1">
    <name type="scientific">Manihot esculenta</name>
    <name type="common">Cassava</name>
    <name type="synonym">Jatropha manihot</name>
    <dbReference type="NCBI Taxonomy" id="3983"/>
    <lineage>
        <taxon>Eukaryota</taxon>
        <taxon>Viridiplantae</taxon>
        <taxon>Streptophyta</taxon>
        <taxon>Embryophyta</taxon>
        <taxon>Tracheophyta</taxon>
        <taxon>Spermatophyta</taxon>
        <taxon>Magnoliopsida</taxon>
        <taxon>eudicotyledons</taxon>
        <taxon>Gunneridae</taxon>
        <taxon>Pentapetalae</taxon>
        <taxon>rosids</taxon>
        <taxon>fabids</taxon>
        <taxon>Malpighiales</taxon>
        <taxon>Euphorbiaceae</taxon>
        <taxon>Crotonoideae</taxon>
        <taxon>Manihoteae</taxon>
        <taxon>Manihot</taxon>
    </lineage>
</organism>
<accession>A0A2C9UIR2</accession>
<gene>
    <name evidence="1" type="ORF">MANES_14G010500</name>
</gene>
<proteinExistence type="predicted"/>
<dbReference type="EMBL" id="CM004400">
    <property type="protein sequence ID" value="OAY30178.1"/>
    <property type="molecule type" value="Genomic_DNA"/>
</dbReference>
<sequence>MANWQCTKPTTRYHICSEALSPGYAVNLSKMLFASSCSVIARAAFGKKSKSIHTTC</sequence>
<evidence type="ECO:0000313" key="1">
    <source>
        <dbReference type="EMBL" id="OAY30178.1"/>
    </source>
</evidence>
<dbReference type="AlphaFoldDB" id="A0A2C9UIR2"/>
<reference evidence="1" key="1">
    <citation type="submission" date="2016-02" db="EMBL/GenBank/DDBJ databases">
        <title>WGS assembly of Manihot esculenta.</title>
        <authorList>
            <person name="Bredeson J.V."/>
            <person name="Prochnik S.E."/>
            <person name="Lyons J.B."/>
            <person name="Schmutz J."/>
            <person name="Grimwood J."/>
            <person name="Vrebalov J."/>
            <person name="Bart R.S."/>
            <person name="Amuge T."/>
            <person name="Ferguson M.E."/>
            <person name="Green R."/>
            <person name="Putnam N."/>
            <person name="Stites J."/>
            <person name="Rounsley S."/>
            <person name="Rokhsar D.S."/>
        </authorList>
    </citation>
    <scope>NUCLEOTIDE SEQUENCE [LARGE SCALE GENOMIC DNA]</scope>
    <source>
        <tissue evidence="1">Leaf</tissue>
    </source>
</reference>
<name>A0A2C9UIR2_MANES</name>
<protein>
    <submittedName>
        <fullName evidence="1">Uncharacterized protein</fullName>
    </submittedName>
</protein>